<evidence type="ECO:0000313" key="4">
    <source>
        <dbReference type="Proteomes" id="UP000321917"/>
    </source>
</evidence>
<evidence type="ECO:0000313" key="2">
    <source>
        <dbReference type="EMBL" id="TWX62979.1"/>
    </source>
</evidence>
<sequence length="118" mass="13081">MVNMLIAYQLDGGDVVEINHPEEFEFKDLDGNSLGNAQIIKRHNNDLILAEAAFVISAEHAKVIIPSDAAFMESKAGVKQPFDFNGLVKVCGFASVKYKFDKQGDEPADWVIAYPQQH</sequence>
<reference evidence="2 4" key="1">
    <citation type="submission" date="2019-07" db="EMBL/GenBank/DDBJ databases">
        <title>Genomes of sea-ice associated Colwellia species.</title>
        <authorList>
            <person name="Bowman J.P."/>
        </authorList>
    </citation>
    <scope>NUCLEOTIDE SEQUENCE [LARGE SCALE GENOMIC DNA]</scope>
    <source>
        <strain evidence="1 3">ACAM 607</strain>
        <strain evidence="2 4">IC036</strain>
    </source>
</reference>
<gene>
    <name evidence="1" type="ORF">ESZ26_02315</name>
    <name evidence="2" type="ORF">ESZ27_18445</name>
</gene>
<dbReference type="OrthoDB" id="6227191at2"/>
<evidence type="ECO:0000313" key="3">
    <source>
        <dbReference type="Proteomes" id="UP000321525"/>
    </source>
</evidence>
<dbReference type="Proteomes" id="UP000321525">
    <property type="component" value="Unassembled WGS sequence"/>
</dbReference>
<dbReference type="EMBL" id="VOLR01000003">
    <property type="protein sequence ID" value="TWX62240.1"/>
    <property type="molecule type" value="Genomic_DNA"/>
</dbReference>
<protein>
    <submittedName>
        <fullName evidence="2">Uncharacterized protein</fullName>
    </submittedName>
</protein>
<dbReference type="Proteomes" id="UP000321917">
    <property type="component" value="Unassembled WGS sequence"/>
</dbReference>
<evidence type="ECO:0000313" key="1">
    <source>
        <dbReference type="EMBL" id="TWX62240.1"/>
    </source>
</evidence>
<dbReference type="AlphaFoldDB" id="A0A5C6Q2A2"/>
<name>A0A5C6Q2A2_9GAMM</name>
<dbReference type="RefSeq" id="WP_146798030.1">
    <property type="nucleotide sequence ID" value="NZ_VOLP01000004.1"/>
</dbReference>
<organism evidence="2 4">
    <name type="scientific">Colwellia hornerae</name>
    <dbReference type="NCBI Taxonomy" id="89402"/>
    <lineage>
        <taxon>Bacteria</taxon>
        <taxon>Pseudomonadati</taxon>
        <taxon>Pseudomonadota</taxon>
        <taxon>Gammaproteobacteria</taxon>
        <taxon>Alteromonadales</taxon>
        <taxon>Colwelliaceae</taxon>
        <taxon>Colwellia</taxon>
    </lineage>
</organism>
<comment type="caution">
    <text evidence="2">The sequence shown here is derived from an EMBL/GenBank/DDBJ whole genome shotgun (WGS) entry which is preliminary data.</text>
</comment>
<keyword evidence="3" id="KW-1185">Reference proteome</keyword>
<proteinExistence type="predicted"/>
<dbReference type="EMBL" id="VOLQ01000065">
    <property type="protein sequence ID" value="TWX62979.1"/>
    <property type="molecule type" value="Genomic_DNA"/>
</dbReference>
<accession>A0A5C6Q2A2</accession>